<feature type="compositionally biased region" description="Basic and acidic residues" evidence="1">
    <location>
        <begin position="39"/>
        <end position="50"/>
    </location>
</feature>
<comment type="caution">
    <text evidence="2">The sequence shown here is derived from an EMBL/GenBank/DDBJ whole genome shotgun (WGS) entry which is preliminary data.</text>
</comment>
<proteinExistence type="predicted"/>
<name>A0ABS2SJD1_9PSEU</name>
<feature type="region of interest" description="Disordered" evidence="1">
    <location>
        <begin position="27"/>
        <end position="50"/>
    </location>
</feature>
<evidence type="ECO:0000256" key="1">
    <source>
        <dbReference type="SAM" id="MobiDB-lite"/>
    </source>
</evidence>
<protein>
    <submittedName>
        <fullName evidence="2">Uncharacterized protein</fullName>
    </submittedName>
</protein>
<dbReference type="EMBL" id="JAFBCL010000001">
    <property type="protein sequence ID" value="MBM7815156.1"/>
    <property type="molecule type" value="Genomic_DNA"/>
</dbReference>
<sequence length="50" mass="5376">MEPLLCPEPGHSGPYRVPRGIGLVPAEALGEGAHPEPVGQHRVEQRLEDP</sequence>
<reference evidence="2 3" key="1">
    <citation type="submission" date="2021-01" db="EMBL/GenBank/DDBJ databases">
        <title>Sequencing the genomes of 1000 actinobacteria strains.</title>
        <authorList>
            <person name="Klenk H.-P."/>
        </authorList>
    </citation>
    <scope>NUCLEOTIDE SEQUENCE [LARGE SCALE GENOMIC DNA]</scope>
    <source>
        <strain evidence="2 3">DSM 44581</strain>
    </source>
</reference>
<evidence type="ECO:0000313" key="3">
    <source>
        <dbReference type="Proteomes" id="UP001195724"/>
    </source>
</evidence>
<evidence type="ECO:0000313" key="2">
    <source>
        <dbReference type="EMBL" id="MBM7815156.1"/>
    </source>
</evidence>
<accession>A0ABS2SJD1</accession>
<gene>
    <name evidence="2" type="ORF">JOE68_006021</name>
</gene>
<organism evidence="2 3">
    <name type="scientific">Saccharothrix algeriensis</name>
    <dbReference type="NCBI Taxonomy" id="173560"/>
    <lineage>
        <taxon>Bacteria</taxon>
        <taxon>Bacillati</taxon>
        <taxon>Actinomycetota</taxon>
        <taxon>Actinomycetes</taxon>
        <taxon>Pseudonocardiales</taxon>
        <taxon>Pseudonocardiaceae</taxon>
        <taxon>Saccharothrix</taxon>
    </lineage>
</organism>
<dbReference type="RefSeq" id="WP_204845714.1">
    <property type="nucleotide sequence ID" value="NZ_JAFBCL010000001.1"/>
</dbReference>
<keyword evidence="3" id="KW-1185">Reference proteome</keyword>
<dbReference type="Proteomes" id="UP001195724">
    <property type="component" value="Unassembled WGS sequence"/>
</dbReference>